<accession>A0A8D8F347</accession>
<dbReference type="AlphaFoldDB" id="A0A8D8F347"/>
<organism evidence="1">
    <name type="scientific">Culex pipiens</name>
    <name type="common">House mosquito</name>
    <dbReference type="NCBI Taxonomy" id="7175"/>
    <lineage>
        <taxon>Eukaryota</taxon>
        <taxon>Metazoa</taxon>
        <taxon>Ecdysozoa</taxon>
        <taxon>Arthropoda</taxon>
        <taxon>Hexapoda</taxon>
        <taxon>Insecta</taxon>
        <taxon>Pterygota</taxon>
        <taxon>Neoptera</taxon>
        <taxon>Endopterygota</taxon>
        <taxon>Diptera</taxon>
        <taxon>Nematocera</taxon>
        <taxon>Culicoidea</taxon>
        <taxon>Culicidae</taxon>
        <taxon>Culicinae</taxon>
        <taxon>Culicini</taxon>
        <taxon>Culex</taxon>
        <taxon>Culex</taxon>
    </lineage>
</organism>
<sequence length="109" mass="12265">MTAAGKVRSWSRAFFSKTSASVVLNPGKKEKHKKQAMKNAYCWDSALSSFTKQQILTQICSFRHLGAVPVRPPARFNDRGSFFTITHYFTLKISNKSAATTNVIEHARK</sequence>
<dbReference type="EMBL" id="HBUE01029188">
    <property type="protein sequence ID" value="CAG6455715.1"/>
    <property type="molecule type" value="Transcribed_RNA"/>
</dbReference>
<proteinExistence type="predicted"/>
<protein>
    <submittedName>
        <fullName evidence="1">(northern house mosquito) hypothetical protein</fullName>
    </submittedName>
</protein>
<evidence type="ECO:0000313" key="1">
    <source>
        <dbReference type="EMBL" id="CAG6455713.1"/>
    </source>
</evidence>
<name>A0A8D8F347_CULPI</name>
<reference evidence="1" key="1">
    <citation type="submission" date="2021-05" db="EMBL/GenBank/DDBJ databases">
        <authorList>
            <person name="Alioto T."/>
            <person name="Alioto T."/>
            <person name="Gomez Garrido J."/>
        </authorList>
    </citation>
    <scope>NUCLEOTIDE SEQUENCE</scope>
</reference>
<dbReference type="EMBL" id="HBUE01029186">
    <property type="protein sequence ID" value="CAG6455713.1"/>
    <property type="molecule type" value="Transcribed_RNA"/>
</dbReference>